<evidence type="ECO:0008006" key="3">
    <source>
        <dbReference type="Google" id="ProtNLM"/>
    </source>
</evidence>
<proteinExistence type="predicted"/>
<gene>
    <name evidence="1" type="ORF">EMK97_16470</name>
</gene>
<evidence type="ECO:0000313" key="1">
    <source>
        <dbReference type="EMBL" id="QBG37211.1"/>
    </source>
</evidence>
<dbReference type="OrthoDB" id="5405293at2"/>
<dbReference type="Proteomes" id="UP000290244">
    <property type="component" value="Chromosome"/>
</dbReference>
<dbReference type="AlphaFoldDB" id="A0A4P6P6H1"/>
<organism evidence="1 2">
    <name type="scientific">Litorilituus sediminis</name>
    <dbReference type="NCBI Taxonomy" id="718192"/>
    <lineage>
        <taxon>Bacteria</taxon>
        <taxon>Pseudomonadati</taxon>
        <taxon>Pseudomonadota</taxon>
        <taxon>Gammaproteobacteria</taxon>
        <taxon>Alteromonadales</taxon>
        <taxon>Colwelliaceae</taxon>
        <taxon>Litorilituus</taxon>
    </lineage>
</organism>
<dbReference type="KEGG" id="lsd:EMK97_16470"/>
<name>A0A4P6P6H1_9GAMM</name>
<reference evidence="1 2" key="1">
    <citation type="submission" date="2018-12" db="EMBL/GenBank/DDBJ databases">
        <title>Complete genome of Litorilituus sediminis.</title>
        <authorList>
            <person name="Liu A."/>
            <person name="Rong J."/>
        </authorList>
    </citation>
    <scope>NUCLEOTIDE SEQUENCE [LARGE SCALE GENOMIC DNA]</scope>
    <source>
        <strain evidence="1 2">JCM 17549</strain>
    </source>
</reference>
<sequence>MKSQASTQVWQENRGKIRTNRGGWRIGEAIYNCGYSMMDDLVGQKSFFQTLILNVTGKLPSEAMAKWFEASFICLSWPDSRIWCNQNGSLLGTTNGSPTAAIAAGILSADSRMYGPGSITGGAEFIVRALKWFKQGMTPLEIINKELASTHTKPGAKPVIVGYARPIATGDERVEAMEKVTQELGFSEGEHLQLAFKIHTTLAEHYQENMNYVGYVTAFLVDQGYSVKDIHRIYSTWVHSGVHACYAEANDNVEGSFLPLACEDIDYVGAPARELPKDINS</sequence>
<keyword evidence="2" id="KW-1185">Reference proteome</keyword>
<dbReference type="EMBL" id="CP034759">
    <property type="protein sequence ID" value="QBG37211.1"/>
    <property type="molecule type" value="Genomic_DNA"/>
</dbReference>
<evidence type="ECO:0000313" key="2">
    <source>
        <dbReference type="Proteomes" id="UP000290244"/>
    </source>
</evidence>
<accession>A0A4P6P6H1</accession>
<dbReference type="RefSeq" id="WP_130603878.1">
    <property type="nucleotide sequence ID" value="NZ_CP034759.1"/>
</dbReference>
<protein>
    <recommendedName>
        <fullName evidence="3">Citryl-CoA lyase</fullName>
    </recommendedName>
</protein>